<dbReference type="Pfam" id="PF00223">
    <property type="entry name" value="PsaA_PsaB"/>
    <property type="match status" value="1"/>
</dbReference>
<feature type="compositionally biased region" description="Pro residues" evidence="1">
    <location>
        <begin position="50"/>
        <end position="60"/>
    </location>
</feature>
<name>A0ABD0U1V2_DENTH</name>
<dbReference type="AlphaFoldDB" id="A0ABD0U1V2"/>
<evidence type="ECO:0000256" key="1">
    <source>
        <dbReference type="SAM" id="MobiDB-lite"/>
    </source>
</evidence>
<accession>A0ABD0U1V2</accession>
<dbReference type="InterPro" id="IPR001280">
    <property type="entry name" value="PSI_PsaA/B"/>
</dbReference>
<feature type="compositionally biased region" description="Basic and acidic residues" evidence="1">
    <location>
        <begin position="327"/>
        <end position="339"/>
    </location>
</feature>
<keyword evidence="3" id="KW-1185">Reference proteome</keyword>
<evidence type="ECO:0000313" key="2">
    <source>
        <dbReference type="EMBL" id="KAL0905936.1"/>
    </source>
</evidence>
<sequence length="917" mass="101343">MALSSGAASSNLRQPKAFAIRSFPSLCDPVATAEEQPAADGSLISGQKAPPSPLITPPEPTSCGPGSDFISYRGKIFKPPIVFATRKFPKGCGPVAASIPKPSDEASTDIAKRNPEEGSEEKDVEKSTRKSSQIPYFVEGATRFLRPEGYEAKVKVEELKEKLKDVVRRIPEKGSGLGKISENTLVGKSLVGKDGEKHDKKSSLMPDFVKDGKRVCRPEGFKVMNKIGKTEGELNDVVRRTSKEGSGLGKVLKNDVLGKSLGGKDGDKPNEKRSLMPYFVKDGRRFHRPERSEHMNKVEGTKEKLNNVVRKISKEGNGLGKILGSDVVERSSGDKDDKKPNRKRSLMPVESGRSEGGQLLEVRGERLIVQALMAAKRCPWMQGKGRGSIGLQSGQKKPRIRASEQLNQYFSVSLDRQQANSMQINSDCWIIDLQFFVFSINFNILQHLNVLHIVAPKLTWFQDVESMLNHNLAELLGLGIFWLNPIQVLPTLNPFAAARLANRMQQEQGNSPGSGRHMSPNAMLNVRLTPHYIDSICNAMISVSWVSRQRLMRMQGKLPVRTRAAASIAADKLALCLFGFLSASSVSYAVSRFPVETFRFSMLAWISVTIPLPDTWELSYLLGACCLAPRFPAFPCFCCCFFWEQMCWAAVPRTALGGWLFSRAGLLAFPLPYAVDSREILMAETILYIVANLWEEEVSTLPLWFSLCLFGFLCCFSVSCRDLSVLYAGVDFCDYSSTRHLGIELPAWGLLFGSSVPCFPVLLLLFFLGANVLGCCTENCFGGLAVFPSRPVGFPPYAVDSREILMAETILYIVANLWEEEVGFLVAVLSLEPLLVTPLCLGMDPEQLGRTLDLLVGQINNISQQLRESQADFAEFRRTTTDRFDSLEKGTRCHHGIRALGHLILSSLSANGFNGRK</sequence>
<dbReference type="Proteomes" id="UP001552299">
    <property type="component" value="Unassembled WGS sequence"/>
</dbReference>
<gene>
    <name evidence="2" type="ORF">M5K25_024389</name>
</gene>
<feature type="compositionally biased region" description="Basic and acidic residues" evidence="1">
    <location>
        <begin position="110"/>
        <end position="128"/>
    </location>
</feature>
<dbReference type="InterPro" id="IPR036408">
    <property type="entry name" value="PSI_PsaA/B_sf"/>
</dbReference>
<dbReference type="Gene3D" id="1.20.1130.10">
    <property type="entry name" value="Photosystem I PsaA/PsaB"/>
    <property type="match status" value="1"/>
</dbReference>
<comment type="caution">
    <text evidence="2">The sequence shown here is derived from an EMBL/GenBank/DDBJ whole genome shotgun (WGS) entry which is preliminary data.</text>
</comment>
<organism evidence="2 3">
    <name type="scientific">Dendrobium thyrsiflorum</name>
    <name type="common">Pinecone-like raceme dendrobium</name>
    <name type="synonym">Orchid</name>
    <dbReference type="NCBI Taxonomy" id="117978"/>
    <lineage>
        <taxon>Eukaryota</taxon>
        <taxon>Viridiplantae</taxon>
        <taxon>Streptophyta</taxon>
        <taxon>Embryophyta</taxon>
        <taxon>Tracheophyta</taxon>
        <taxon>Spermatophyta</taxon>
        <taxon>Magnoliopsida</taxon>
        <taxon>Liliopsida</taxon>
        <taxon>Asparagales</taxon>
        <taxon>Orchidaceae</taxon>
        <taxon>Epidendroideae</taxon>
        <taxon>Malaxideae</taxon>
        <taxon>Dendrobiinae</taxon>
        <taxon>Dendrobium</taxon>
    </lineage>
</organism>
<feature type="region of interest" description="Disordered" evidence="1">
    <location>
        <begin position="320"/>
        <end position="355"/>
    </location>
</feature>
<proteinExistence type="predicted"/>
<protein>
    <submittedName>
        <fullName evidence="2">Uncharacterized protein</fullName>
    </submittedName>
</protein>
<dbReference type="EMBL" id="JANQDX010000018">
    <property type="protein sequence ID" value="KAL0905936.1"/>
    <property type="molecule type" value="Genomic_DNA"/>
</dbReference>
<feature type="region of interest" description="Disordered" evidence="1">
    <location>
        <begin position="31"/>
        <end position="65"/>
    </location>
</feature>
<reference evidence="2 3" key="1">
    <citation type="journal article" date="2024" name="Plant Biotechnol. J.">
        <title>Dendrobium thyrsiflorum genome and its molecular insights into genes involved in important horticultural traits.</title>
        <authorList>
            <person name="Chen B."/>
            <person name="Wang J.Y."/>
            <person name="Zheng P.J."/>
            <person name="Li K.L."/>
            <person name="Liang Y.M."/>
            <person name="Chen X.F."/>
            <person name="Zhang C."/>
            <person name="Zhao X."/>
            <person name="He X."/>
            <person name="Zhang G.Q."/>
            <person name="Liu Z.J."/>
            <person name="Xu Q."/>
        </authorList>
    </citation>
    <scope>NUCLEOTIDE SEQUENCE [LARGE SCALE GENOMIC DNA]</scope>
    <source>
        <strain evidence="2">GZMU011</strain>
    </source>
</reference>
<evidence type="ECO:0000313" key="3">
    <source>
        <dbReference type="Proteomes" id="UP001552299"/>
    </source>
</evidence>
<feature type="region of interest" description="Disordered" evidence="1">
    <location>
        <begin position="94"/>
        <end position="131"/>
    </location>
</feature>